<feature type="region of interest" description="Disordered" evidence="7">
    <location>
        <begin position="780"/>
        <end position="817"/>
    </location>
</feature>
<dbReference type="GO" id="GO:0004345">
    <property type="term" value="F:glucose-6-phosphate dehydrogenase activity"/>
    <property type="evidence" value="ECO:0007669"/>
    <property type="project" value="InterPro"/>
</dbReference>
<evidence type="ECO:0000313" key="11">
    <source>
        <dbReference type="Proteomes" id="UP000000580"/>
    </source>
</evidence>
<dbReference type="Gene3D" id="3.40.50.720">
    <property type="entry name" value="NAD(P)-binding Rossmann-like Domain"/>
    <property type="match status" value="1"/>
</dbReference>
<keyword evidence="3" id="KW-0313">Glucose metabolism</keyword>
<dbReference type="SUPFAM" id="SSF55347">
    <property type="entry name" value="Glyceraldehyde-3-phosphate dehydrogenase-like, C-terminal domain"/>
    <property type="match status" value="1"/>
</dbReference>
<dbReference type="PROSITE" id="PS00069">
    <property type="entry name" value="G6P_DEHYDROGENASE"/>
    <property type="match status" value="1"/>
</dbReference>
<feature type="region of interest" description="Disordered" evidence="7">
    <location>
        <begin position="1"/>
        <end position="24"/>
    </location>
</feature>
<dbReference type="Pfam" id="PF02781">
    <property type="entry name" value="G6PD_C"/>
    <property type="match status" value="1"/>
</dbReference>
<evidence type="ECO:0000256" key="3">
    <source>
        <dbReference type="ARBA" id="ARBA00022526"/>
    </source>
</evidence>
<keyword evidence="5" id="KW-0560">Oxidoreductase</keyword>
<sequence>MATQKPQTISYPAPEARPRRHHTDPLDPHVIVLFGATGDLAKRKLIPGLAYLDQSELAPDIQIVATSLEDLSNDEFRELAKNAIDSFGTHKLTPDQWRNFADIITYIPQSAGSDALAAAVAEAEAKLGPNVRRLHYLSVPPKAARAVITMLRDAKLVERSRVVMEKPFGTDLASAVALNDFVHQTFEESQIFRIDHFLGKEAAQNILAFRFANGLFEPIWNRNFIDHIQIDIPEALGLDQRASFYEETGAYKDMVVTHLFQVMAFVVMEPPTALEPFAISEEKNKVFRSMLPVKPSNVVRGQYIGYREEDGVAKDSDTETFIALKVGIDNWRWAGVPVYLRTGKRMAEGIRHHLDRVQGGTADHVPARVGGGHAGARPPDVRSCGQFAGVAVVLRQAARPRHETGQAVHAILHPGDRNRGGRAGGLRTAHPGRDARRPHPVHHRRRHRITVGAFRRAAQRPATGQAVPAGDVGPQRNSPVDRAQRVAAAVRARVARSPDPTPEWAAEKCCGSAQFGAEITDGLAEFPEDFVVGQLEAVVGVHPLGGQAGDAPAGGLQVVAGRAALAEPDQFGHVDVQSVLAPGAAHRPGAFVGEHPHVGDVLGGQPAARRAERGDVVQQPVLGVRRQVGQQPLGDPGGTGAAVKAVVAQRCWPVIAQIDGDGAALGGRLRAQPGQGVGLEGDDLGLVDLEHHGARRPGQPVGPRVEPGGQDDGLANAGSGRGAEEIVEKPRPHRDLLAPLLQRHRHVVGVERDLAVQHPDEEGMPDRAHQRFGEPVVEQRVRTARGQRPGGRDHGRGRPHAGGQIPAVALGTCRTGR</sequence>
<evidence type="ECO:0000259" key="8">
    <source>
        <dbReference type="Pfam" id="PF00479"/>
    </source>
</evidence>
<feature type="compositionally biased region" description="Polar residues" evidence="7">
    <location>
        <begin position="1"/>
        <end position="10"/>
    </location>
</feature>
<proteinExistence type="inferred from homology"/>
<dbReference type="PRINTS" id="PR00079">
    <property type="entry name" value="G6PDHDRGNASE"/>
</dbReference>
<evidence type="ECO:0000256" key="7">
    <source>
        <dbReference type="SAM" id="MobiDB-lite"/>
    </source>
</evidence>
<evidence type="ECO:0000256" key="5">
    <source>
        <dbReference type="ARBA" id="ARBA00023002"/>
    </source>
</evidence>
<dbReference type="GO" id="GO:0006006">
    <property type="term" value="P:glucose metabolic process"/>
    <property type="evidence" value="ECO:0007669"/>
    <property type="project" value="UniProtKB-KW"/>
</dbReference>
<dbReference type="Proteomes" id="UP000000580">
    <property type="component" value="Chromosome"/>
</dbReference>
<dbReference type="InterPro" id="IPR001282">
    <property type="entry name" value="G6P_DH"/>
</dbReference>
<dbReference type="Pfam" id="PF00479">
    <property type="entry name" value="G6PD_N"/>
    <property type="match status" value="1"/>
</dbReference>
<reference evidence="10 11" key="1">
    <citation type="journal article" date="2005" name="Proc. Natl. Acad. Sci. U.S.A.">
        <title>The complete genome sequence of Mycobacterium avium subspecies paratuberculosis.</title>
        <authorList>
            <person name="Li L."/>
            <person name="Bannantine J.P."/>
            <person name="Zhang Q."/>
            <person name="Amonsin A."/>
            <person name="May B.J."/>
            <person name="Alt D."/>
            <person name="Banerji N."/>
            <person name="Kanjilal S."/>
            <person name="Kapur V."/>
        </authorList>
    </citation>
    <scope>NUCLEOTIDE SEQUENCE [LARGE SCALE GENOMIC DNA]</scope>
    <source>
        <strain evidence="11">ATCC BAA-968 / K-10</strain>
    </source>
</reference>
<dbReference type="PANTHER" id="PTHR23429:SF0">
    <property type="entry name" value="GLUCOSE-6-PHOSPHATE 1-DEHYDROGENASE"/>
    <property type="match status" value="1"/>
</dbReference>
<protein>
    <recommendedName>
        <fullName evidence="12">Glucose-6-phosphate dehydrogenase (NADP(+))</fullName>
    </recommendedName>
</protein>
<feature type="region of interest" description="Disordered" evidence="7">
    <location>
        <begin position="457"/>
        <end position="478"/>
    </location>
</feature>
<evidence type="ECO:0000313" key="10">
    <source>
        <dbReference type="EMBL" id="AAS04004.1"/>
    </source>
</evidence>
<comment type="pathway">
    <text evidence="1">Carbohydrate degradation; pentose phosphate pathway; D-ribulose 5-phosphate from D-glucose 6-phosphate (oxidative stage): step 1/3.</text>
</comment>
<evidence type="ECO:0000259" key="9">
    <source>
        <dbReference type="Pfam" id="PF02781"/>
    </source>
</evidence>
<keyword evidence="11" id="KW-1185">Reference proteome</keyword>
<dbReference type="eggNOG" id="COG0364">
    <property type="taxonomic scope" value="Bacteria"/>
</dbReference>
<evidence type="ECO:0000256" key="4">
    <source>
        <dbReference type="ARBA" id="ARBA00022857"/>
    </source>
</evidence>
<feature type="domain" description="Glucose-6-phosphate dehydrogenase C-terminal" evidence="9">
    <location>
        <begin position="207"/>
        <end position="348"/>
    </location>
</feature>
<dbReference type="GO" id="GO:0050661">
    <property type="term" value="F:NADP binding"/>
    <property type="evidence" value="ECO:0007669"/>
    <property type="project" value="InterPro"/>
</dbReference>
<dbReference type="PANTHER" id="PTHR23429">
    <property type="entry name" value="GLUCOSE-6-PHOSPHATE 1-DEHYDROGENASE G6PD"/>
    <property type="match status" value="1"/>
</dbReference>
<name>Q73ZB6_MYCPA</name>
<dbReference type="InterPro" id="IPR022674">
    <property type="entry name" value="G6P_DH_NAD-bd"/>
</dbReference>
<dbReference type="EMBL" id="AE016958">
    <property type="protein sequence ID" value="AAS04004.1"/>
    <property type="molecule type" value="Genomic_DNA"/>
</dbReference>
<organism evidence="10 11">
    <name type="scientific">Mycolicibacterium paratuberculosis (strain ATCC BAA-968 / K-10)</name>
    <name type="common">Mycobacterium paratuberculosis</name>
    <dbReference type="NCBI Taxonomy" id="262316"/>
    <lineage>
        <taxon>Bacteria</taxon>
        <taxon>Bacillati</taxon>
        <taxon>Actinomycetota</taxon>
        <taxon>Actinomycetes</taxon>
        <taxon>Mycobacteriales</taxon>
        <taxon>Mycobacteriaceae</taxon>
        <taxon>Mycobacterium</taxon>
        <taxon>Mycobacterium avium complex (MAC)</taxon>
    </lineage>
</organism>
<dbReference type="Gene3D" id="3.30.360.10">
    <property type="entry name" value="Dihydrodipicolinate Reductase, domain 2"/>
    <property type="match status" value="1"/>
</dbReference>
<dbReference type="InterPro" id="IPR019796">
    <property type="entry name" value="G6P_DH_AS"/>
</dbReference>
<evidence type="ECO:0008006" key="12">
    <source>
        <dbReference type="Google" id="ProtNLM"/>
    </source>
</evidence>
<evidence type="ECO:0000256" key="2">
    <source>
        <dbReference type="ARBA" id="ARBA00009975"/>
    </source>
</evidence>
<evidence type="ECO:0000256" key="6">
    <source>
        <dbReference type="ARBA" id="ARBA00023277"/>
    </source>
</evidence>
<dbReference type="InterPro" id="IPR036291">
    <property type="entry name" value="NAD(P)-bd_dom_sf"/>
</dbReference>
<dbReference type="AlphaFoldDB" id="Q73ZB6"/>
<evidence type="ECO:0000256" key="1">
    <source>
        <dbReference type="ARBA" id="ARBA00004937"/>
    </source>
</evidence>
<dbReference type="SUPFAM" id="SSF51735">
    <property type="entry name" value="NAD(P)-binding Rossmann-fold domains"/>
    <property type="match status" value="1"/>
</dbReference>
<dbReference type="HOGENOM" id="CLU_345750_0_0_11"/>
<keyword evidence="6" id="KW-0119">Carbohydrate metabolism</keyword>
<dbReference type="KEGG" id="mpa:MAP_1687"/>
<dbReference type="STRING" id="262316.MAP_1687"/>
<keyword evidence="4" id="KW-0521">NADP</keyword>
<dbReference type="InterPro" id="IPR022675">
    <property type="entry name" value="G6P_DH_C"/>
</dbReference>
<feature type="region of interest" description="Disordered" evidence="7">
    <location>
        <begin position="692"/>
        <end position="726"/>
    </location>
</feature>
<dbReference type="GO" id="GO:0009051">
    <property type="term" value="P:pentose-phosphate shunt, oxidative branch"/>
    <property type="evidence" value="ECO:0007669"/>
    <property type="project" value="TreeGrafter"/>
</dbReference>
<feature type="domain" description="Glucose-6-phosphate dehydrogenase NAD-binding" evidence="8">
    <location>
        <begin position="32"/>
        <end position="205"/>
    </location>
</feature>
<feature type="region of interest" description="Disordered" evidence="7">
    <location>
        <begin position="413"/>
        <end position="445"/>
    </location>
</feature>
<gene>
    <name evidence="10" type="ordered locus">MAP_1687</name>
</gene>
<comment type="similarity">
    <text evidence="2">Belongs to the glucose-6-phosphate dehydrogenase family.</text>
</comment>
<accession>Q73ZB6</accession>
<dbReference type="GO" id="GO:0005829">
    <property type="term" value="C:cytosol"/>
    <property type="evidence" value="ECO:0007669"/>
    <property type="project" value="TreeGrafter"/>
</dbReference>
<dbReference type="UniPathway" id="UPA00115"/>